<dbReference type="InterPro" id="IPR036250">
    <property type="entry name" value="AcylCo_DH-like_C"/>
</dbReference>
<dbReference type="SUPFAM" id="SSF56645">
    <property type="entry name" value="Acyl-CoA dehydrogenase NM domain-like"/>
    <property type="match status" value="1"/>
</dbReference>
<evidence type="ECO:0000256" key="2">
    <source>
        <dbReference type="ARBA" id="ARBA00009347"/>
    </source>
</evidence>
<comment type="caution">
    <text evidence="8">The sequence shown here is derived from an EMBL/GenBank/DDBJ whole genome shotgun (WGS) entry which is preliminary data.</text>
</comment>
<evidence type="ECO:0000259" key="7">
    <source>
        <dbReference type="Pfam" id="PF02771"/>
    </source>
</evidence>
<dbReference type="CDD" id="cd00567">
    <property type="entry name" value="ACAD"/>
    <property type="match status" value="1"/>
</dbReference>
<dbReference type="InterPro" id="IPR009075">
    <property type="entry name" value="AcylCo_DH/oxidase_C"/>
</dbReference>
<evidence type="ECO:0000256" key="1">
    <source>
        <dbReference type="ARBA" id="ARBA00001974"/>
    </source>
</evidence>
<dbReference type="EMBL" id="JAOWLB010000024">
    <property type="protein sequence ID" value="MCV2890909.1"/>
    <property type="molecule type" value="Genomic_DNA"/>
</dbReference>
<name>A0ABT3AQE8_9RHOB</name>
<dbReference type="Pfam" id="PF00441">
    <property type="entry name" value="Acyl-CoA_dh_1"/>
    <property type="match status" value="1"/>
</dbReference>
<proteinExistence type="inferred from homology"/>
<accession>A0ABT3AQE8</accession>
<dbReference type="Proteomes" id="UP001320899">
    <property type="component" value="Unassembled WGS sequence"/>
</dbReference>
<dbReference type="InterPro" id="IPR046373">
    <property type="entry name" value="Acyl-CoA_Oxase/DH_mid-dom_sf"/>
</dbReference>
<dbReference type="Gene3D" id="1.10.540.10">
    <property type="entry name" value="Acyl-CoA dehydrogenase/oxidase, N-terminal domain"/>
    <property type="match status" value="1"/>
</dbReference>
<evidence type="ECO:0000256" key="4">
    <source>
        <dbReference type="ARBA" id="ARBA00022827"/>
    </source>
</evidence>
<dbReference type="Gene3D" id="1.20.140.10">
    <property type="entry name" value="Butyryl-CoA Dehydrogenase, subunit A, domain 3"/>
    <property type="match status" value="1"/>
</dbReference>
<evidence type="ECO:0000259" key="6">
    <source>
        <dbReference type="Pfam" id="PF00441"/>
    </source>
</evidence>
<dbReference type="PANTHER" id="PTHR43884">
    <property type="entry name" value="ACYL-COA DEHYDROGENASE"/>
    <property type="match status" value="1"/>
</dbReference>
<dbReference type="Pfam" id="PF02771">
    <property type="entry name" value="Acyl-CoA_dh_N"/>
    <property type="match status" value="1"/>
</dbReference>
<keyword evidence="3" id="KW-0285">Flavoprotein</keyword>
<gene>
    <name evidence="8" type="ORF">OE747_21465</name>
</gene>
<feature type="domain" description="Acyl-CoA dehydrogenase/oxidase N-terminal" evidence="7">
    <location>
        <begin position="12"/>
        <end position="100"/>
    </location>
</feature>
<dbReference type="InterPro" id="IPR013786">
    <property type="entry name" value="AcylCoA_DH/ox_N"/>
</dbReference>
<protein>
    <submittedName>
        <fullName evidence="8">Acyl-CoA/acyl-ACP dehydrogenase</fullName>
    </submittedName>
</protein>
<feature type="domain" description="Acyl-CoA dehydrogenase/oxidase C-terminal" evidence="6">
    <location>
        <begin position="224"/>
        <end position="362"/>
    </location>
</feature>
<keyword evidence="4" id="KW-0274">FAD</keyword>
<evidence type="ECO:0000313" key="8">
    <source>
        <dbReference type="EMBL" id="MCV2890909.1"/>
    </source>
</evidence>
<comment type="cofactor">
    <cofactor evidence="1">
        <name>FAD</name>
        <dbReference type="ChEBI" id="CHEBI:57692"/>
    </cofactor>
</comment>
<comment type="similarity">
    <text evidence="2">Belongs to the acyl-CoA dehydrogenase family.</text>
</comment>
<organism evidence="8 9">
    <name type="scientific">Ruegeria aquimaris</name>
    <dbReference type="NCBI Taxonomy" id="2984333"/>
    <lineage>
        <taxon>Bacteria</taxon>
        <taxon>Pseudomonadati</taxon>
        <taxon>Pseudomonadota</taxon>
        <taxon>Alphaproteobacteria</taxon>
        <taxon>Rhodobacterales</taxon>
        <taxon>Roseobacteraceae</taxon>
        <taxon>Ruegeria</taxon>
    </lineage>
</organism>
<sequence>MTQTDMESENQEELRLLRESVRTLFDRAGGVGRSRKLRDSGGGWDGEMIRELAEAGVFGVAVPEENGGLGMGLAACGVIAEEVGRVLAPEPVVATVGLSLGLLRRLCPDHDMIGRLIGGDTVLATAWQERGPNGGPAEENCRYADGKLTGNKAWVVGAAEAQGFLVLAKGNTGPVLVMVEAGADGLSVEKLTQADGSTMGELSFAGTPAEEMAGGVAVPDALDEAVNDTAALAAAELVGLSERAFETALEYIKTREQFDKPIGSFQVIQHRAVDLHVTCEVAQAGVREALALMDSESDPKVRARLASRAKARAVTTAKKITRDAIQLHGAVGYTDEFDIGLYLNRALVLSAWLGDDAYHRRLWFDAREGEGAAQ</sequence>
<keyword evidence="9" id="KW-1185">Reference proteome</keyword>
<reference evidence="8 9" key="1">
    <citation type="submission" date="2022-10" db="EMBL/GenBank/DDBJ databases">
        <title>Ruegeria sp. nov., isolated from ocean surface sediments.</title>
        <authorList>
            <person name="He W."/>
            <person name="Xue H.-P."/>
            <person name="Zhang D.-F."/>
        </authorList>
    </citation>
    <scope>NUCLEOTIDE SEQUENCE [LARGE SCALE GENOMIC DNA]</scope>
    <source>
        <strain evidence="8 9">XHP0148</strain>
    </source>
</reference>
<dbReference type="PANTHER" id="PTHR43884:SF20">
    <property type="entry name" value="ACYL-COA DEHYDROGENASE FADE28"/>
    <property type="match status" value="1"/>
</dbReference>
<evidence type="ECO:0000256" key="3">
    <source>
        <dbReference type="ARBA" id="ARBA00022630"/>
    </source>
</evidence>
<dbReference type="SUPFAM" id="SSF47203">
    <property type="entry name" value="Acyl-CoA dehydrogenase C-terminal domain-like"/>
    <property type="match status" value="1"/>
</dbReference>
<dbReference type="Gene3D" id="2.40.110.10">
    <property type="entry name" value="Butyryl-CoA Dehydrogenase, subunit A, domain 2"/>
    <property type="match status" value="1"/>
</dbReference>
<dbReference type="InterPro" id="IPR037069">
    <property type="entry name" value="AcylCoA_DH/ox_N_sf"/>
</dbReference>
<evidence type="ECO:0000313" key="9">
    <source>
        <dbReference type="Proteomes" id="UP001320899"/>
    </source>
</evidence>
<evidence type="ECO:0000256" key="5">
    <source>
        <dbReference type="ARBA" id="ARBA00023002"/>
    </source>
</evidence>
<keyword evidence="5" id="KW-0560">Oxidoreductase</keyword>
<dbReference type="InterPro" id="IPR009100">
    <property type="entry name" value="AcylCoA_DH/oxidase_NM_dom_sf"/>
</dbReference>